<dbReference type="AlphaFoldDB" id="A0A2A9EMP5"/>
<dbReference type="EC" id="3.6.1.55" evidence="11"/>
<dbReference type="GO" id="GO:0046872">
    <property type="term" value="F:metal ion binding"/>
    <property type="evidence" value="ECO:0007669"/>
    <property type="project" value="UniProtKB-KW"/>
</dbReference>
<reference evidence="14 15" key="1">
    <citation type="submission" date="2017-10" db="EMBL/GenBank/DDBJ databases">
        <title>Sequencing the genomes of 1000 actinobacteria strains.</title>
        <authorList>
            <person name="Klenk H.-P."/>
        </authorList>
    </citation>
    <scope>NUCLEOTIDE SEQUENCE [LARGE SCALE GENOMIC DNA]</scope>
    <source>
        <strain evidence="14 15">DSM 21838</strain>
    </source>
</reference>
<evidence type="ECO:0000256" key="1">
    <source>
        <dbReference type="ARBA" id="ARBA00001946"/>
    </source>
</evidence>
<evidence type="ECO:0000256" key="9">
    <source>
        <dbReference type="ARBA" id="ARBA00023204"/>
    </source>
</evidence>
<evidence type="ECO:0000256" key="12">
    <source>
        <dbReference type="RuleBase" id="RU003476"/>
    </source>
</evidence>
<dbReference type="GO" id="GO:0006260">
    <property type="term" value="P:DNA replication"/>
    <property type="evidence" value="ECO:0007669"/>
    <property type="project" value="UniProtKB-KW"/>
</dbReference>
<accession>A0A2A9EMP5</accession>
<dbReference type="PANTHER" id="PTHR47707:SF1">
    <property type="entry name" value="NUDIX HYDROLASE FAMILY PROTEIN"/>
    <property type="match status" value="1"/>
</dbReference>
<evidence type="ECO:0000256" key="11">
    <source>
        <dbReference type="ARBA" id="ARBA00038905"/>
    </source>
</evidence>
<evidence type="ECO:0000256" key="2">
    <source>
        <dbReference type="ARBA" id="ARBA00005582"/>
    </source>
</evidence>
<dbReference type="Proteomes" id="UP000222106">
    <property type="component" value="Unassembled WGS sequence"/>
</dbReference>
<comment type="catalytic activity">
    <reaction evidence="10">
        <text>8-oxo-dGTP + H2O = 8-oxo-dGMP + diphosphate + H(+)</text>
        <dbReference type="Rhea" id="RHEA:31575"/>
        <dbReference type="ChEBI" id="CHEBI:15377"/>
        <dbReference type="ChEBI" id="CHEBI:15378"/>
        <dbReference type="ChEBI" id="CHEBI:33019"/>
        <dbReference type="ChEBI" id="CHEBI:63224"/>
        <dbReference type="ChEBI" id="CHEBI:77896"/>
        <dbReference type="EC" id="3.6.1.55"/>
    </reaction>
</comment>
<evidence type="ECO:0000256" key="3">
    <source>
        <dbReference type="ARBA" id="ARBA00022457"/>
    </source>
</evidence>
<dbReference type="InterPro" id="IPR047127">
    <property type="entry name" value="MutT-like"/>
</dbReference>
<sequence>MSDAVTDAAAADAGGAARPRRLVVAAAIVDSLDRPTSMLCAQRSAPAHLAGKWELPGGKVEPDETPVAALHRELAEELGVEVRLGRVVPADGGADWPILDHLRMRVWLAEITAGAAAPLQDHGELRWVERDALEDLDWLEPDRPIVRALMDATA</sequence>
<evidence type="ECO:0000256" key="7">
    <source>
        <dbReference type="ARBA" id="ARBA00022801"/>
    </source>
</evidence>
<evidence type="ECO:0000313" key="14">
    <source>
        <dbReference type="EMBL" id="PFG40073.1"/>
    </source>
</evidence>
<dbReference type="GO" id="GO:0035539">
    <property type="term" value="F:8-oxo-7,8-dihydrodeoxyguanosine triphosphate pyrophosphatase activity"/>
    <property type="evidence" value="ECO:0007669"/>
    <property type="project" value="UniProtKB-EC"/>
</dbReference>
<dbReference type="PRINTS" id="PR00502">
    <property type="entry name" value="NUDIXFAMILY"/>
</dbReference>
<dbReference type="SUPFAM" id="SSF55811">
    <property type="entry name" value="Nudix"/>
    <property type="match status" value="1"/>
</dbReference>
<dbReference type="PROSITE" id="PS00893">
    <property type="entry name" value="NUDIX_BOX"/>
    <property type="match status" value="1"/>
</dbReference>
<proteinExistence type="inferred from homology"/>
<comment type="cofactor">
    <cofactor evidence="1">
        <name>Mg(2+)</name>
        <dbReference type="ChEBI" id="CHEBI:18420"/>
    </cofactor>
</comment>
<keyword evidence="9" id="KW-0234">DNA repair</keyword>
<evidence type="ECO:0000313" key="15">
    <source>
        <dbReference type="Proteomes" id="UP000222106"/>
    </source>
</evidence>
<evidence type="ECO:0000256" key="10">
    <source>
        <dbReference type="ARBA" id="ARBA00035861"/>
    </source>
</evidence>
<evidence type="ECO:0000256" key="4">
    <source>
        <dbReference type="ARBA" id="ARBA00022705"/>
    </source>
</evidence>
<dbReference type="PROSITE" id="PS51462">
    <property type="entry name" value="NUDIX"/>
    <property type="match status" value="1"/>
</dbReference>
<dbReference type="InterPro" id="IPR020084">
    <property type="entry name" value="NUDIX_hydrolase_CS"/>
</dbReference>
<keyword evidence="3" id="KW-0515">Mutator protein</keyword>
<comment type="similarity">
    <text evidence="2 12">Belongs to the Nudix hydrolase family.</text>
</comment>
<dbReference type="GO" id="GO:0008413">
    <property type="term" value="F:8-oxo-7,8-dihydroguanosine triphosphate pyrophosphatase activity"/>
    <property type="evidence" value="ECO:0007669"/>
    <property type="project" value="TreeGrafter"/>
</dbReference>
<dbReference type="GO" id="GO:0044716">
    <property type="term" value="F:8-oxo-GDP phosphatase activity"/>
    <property type="evidence" value="ECO:0007669"/>
    <property type="project" value="TreeGrafter"/>
</dbReference>
<dbReference type="InterPro" id="IPR015797">
    <property type="entry name" value="NUDIX_hydrolase-like_dom_sf"/>
</dbReference>
<evidence type="ECO:0000256" key="5">
    <source>
        <dbReference type="ARBA" id="ARBA00022723"/>
    </source>
</evidence>
<dbReference type="CDD" id="cd03425">
    <property type="entry name" value="NUDIX_MutT_NudA_like"/>
    <property type="match status" value="1"/>
</dbReference>
<dbReference type="GO" id="GO:0044715">
    <property type="term" value="F:8-oxo-dGDP phosphatase activity"/>
    <property type="evidence" value="ECO:0007669"/>
    <property type="project" value="TreeGrafter"/>
</dbReference>
<keyword evidence="15" id="KW-1185">Reference proteome</keyword>
<dbReference type="RefSeq" id="WP_342746899.1">
    <property type="nucleotide sequence ID" value="NZ_PDJI01000004.1"/>
</dbReference>
<dbReference type="Pfam" id="PF00293">
    <property type="entry name" value="NUDIX"/>
    <property type="match status" value="1"/>
</dbReference>
<evidence type="ECO:0000259" key="13">
    <source>
        <dbReference type="PROSITE" id="PS51462"/>
    </source>
</evidence>
<keyword evidence="4" id="KW-0235">DNA replication</keyword>
<gene>
    <name evidence="14" type="ORF">ATJ97_2593</name>
</gene>
<dbReference type="Gene3D" id="3.90.79.10">
    <property type="entry name" value="Nucleoside Triphosphate Pyrophosphohydrolase"/>
    <property type="match status" value="1"/>
</dbReference>
<keyword evidence="5" id="KW-0479">Metal-binding</keyword>
<dbReference type="GO" id="GO:0006281">
    <property type="term" value="P:DNA repair"/>
    <property type="evidence" value="ECO:0007669"/>
    <property type="project" value="UniProtKB-KW"/>
</dbReference>
<feature type="domain" description="Nudix hydrolase" evidence="13">
    <location>
        <begin position="19"/>
        <end position="150"/>
    </location>
</feature>
<organism evidence="14 15">
    <name type="scientific">Georgenia soli</name>
    <dbReference type="NCBI Taxonomy" id="638953"/>
    <lineage>
        <taxon>Bacteria</taxon>
        <taxon>Bacillati</taxon>
        <taxon>Actinomycetota</taxon>
        <taxon>Actinomycetes</taxon>
        <taxon>Micrococcales</taxon>
        <taxon>Bogoriellaceae</taxon>
        <taxon>Georgenia</taxon>
    </lineage>
</organism>
<name>A0A2A9EMP5_9MICO</name>
<dbReference type="InterPro" id="IPR000086">
    <property type="entry name" value="NUDIX_hydrolase_dom"/>
</dbReference>
<protein>
    <recommendedName>
        <fullName evidence="11">8-oxo-dGTP diphosphatase</fullName>
        <ecNumber evidence="11">3.6.1.55</ecNumber>
    </recommendedName>
</protein>
<keyword evidence="6" id="KW-0227">DNA damage</keyword>
<evidence type="ECO:0000256" key="6">
    <source>
        <dbReference type="ARBA" id="ARBA00022763"/>
    </source>
</evidence>
<evidence type="ECO:0000256" key="8">
    <source>
        <dbReference type="ARBA" id="ARBA00022842"/>
    </source>
</evidence>
<keyword evidence="7 12" id="KW-0378">Hydrolase</keyword>
<dbReference type="PANTHER" id="PTHR47707">
    <property type="entry name" value="8-OXO-DGTP DIPHOSPHATASE"/>
    <property type="match status" value="1"/>
</dbReference>
<comment type="caution">
    <text evidence="14">The sequence shown here is derived from an EMBL/GenBank/DDBJ whole genome shotgun (WGS) entry which is preliminary data.</text>
</comment>
<dbReference type="InterPro" id="IPR020476">
    <property type="entry name" value="Nudix_hydrolase"/>
</dbReference>
<keyword evidence="8" id="KW-0460">Magnesium</keyword>
<dbReference type="EMBL" id="PDJI01000004">
    <property type="protein sequence ID" value="PFG40073.1"/>
    <property type="molecule type" value="Genomic_DNA"/>
</dbReference>